<dbReference type="InterPro" id="IPR015422">
    <property type="entry name" value="PyrdxlP-dep_Trfase_small"/>
</dbReference>
<gene>
    <name evidence="2" type="ORF">EBN03_07505</name>
</gene>
<organism evidence="2 3">
    <name type="scientific">Nocardia stercoris</name>
    <dbReference type="NCBI Taxonomy" id="2483361"/>
    <lineage>
        <taxon>Bacteria</taxon>
        <taxon>Bacillati</taxon>
        <taxon>Actinomycetota</taxon>
        <taxon>Actinomycetes</taxon>
        <taxon>Mycobacteriales</taxon>
        <taxon>Nocardiaceae</taxon>
        <taxon>Nocardia</taxon>
    </lineage>
</organism>
<dbReference type="OrthoDB" id="7592443at2"/>
<dbReference type="InterPro" id="IPR015421">
    <property type="entry name" value="PyrdxlP-dep_Trfase_major"/>
</dbReference>
<dbReference type="Gene3D" id="3.40.640.10">
    <property type="entry name" value="Type I PLP-dependent aspartate aminotransferase-like (Major domain)"/>
    <property type="match status" value="1"/>
</dbReference>
<comment type="caution">
    <text evidence="2">The sequence shown here is derived from an EMBL/GenBank/DDBJ whole genome shotgun (WGS) entry which is preliminary data.</text>
</comment>
<dbReference type="PANTHER" id="PTHR43586:SF21">
    <property type="entry name" value="PYRIDOXAL PHOSPHATE (PLP)-DEPENDENT ASPARTATE AMINOTRANSFERASE SUPERFAMILY"/>
    <property type="match status" value="1"/>
</dbReference>
<dbReference type="RefSeq" id="WP_122187172.1">
    <property type="nucleotide sequence ID" value="NZ_RFFH01000002.1"/>
</dbReference>
<dbReference type="InterPro" id="IPR015424">
    <property type="entry name" value="PyrdxlP-dep_Trfase"/>
</dbReference>
<dbReference type="NCBIfam" id="TIGR01976">
    <property type="entry name" value="am_tr_V_VC1184"/>
    <property type="match status" value="1"/>
</dbReference>
<evidence type="ECO:0000259" key="1">
    <source>
        <dbReference type="Pfam" id="PF00266"/>
    </source>
</evidence>
<proteinExistence type="predicted"/>
<reference evidence="2 3" key="1">
    <citation type="submission" date="2018-10" db="EMBL/GenBank/DDBJ databases">
        <title>Isolation from cow dung.</title>
        <authorList>
            <person name="Ling L."/>
        </authorList>
    </citation>
    <scope>NUCLEOTIDE SEQUENCE [LARGE SCALE GENOMIC DNA]</scope>
    <source>
        <strain evidence="2 3">NEAU-LL90</strain>
    </source>
</reference>
<dbReference type="Proteomes" id="UP000279275">
    <property type="component" value="Unassembled WGS sequence"/>
</dbReference>
<dbReference type="EMBL" id="RFFH01000002">
    <property type="protein sequence ID" value="RMI34247.1"/>
    <property type="molecule type" value="Genomic_DNA"/>
</dbReference>
<feature type="domain" description="Aminotransferase class V" evidence="1">
    <location>
        <begin position="29"/>
        <end position="392"/>
    </location>
</feature>
<protein>
    <submittedName>
        <fullName evidence="2">Cysteine desulfurase-like protein</fullName>
    </submittedName>
</protein>
<evidence type="ECO:0000313" key="3">
    <source>
        <dbReference type="Proteomes" id="UP000279275"/>
    </source>
</evidence>
<keyword evidence="3" id="KW-1185">Reference proteome</keyword>
<dbReference type="SUPFAM" id="SSF53383">
    <property type="entry name" value="PLP-dependent transferases"/>
    <property type="match status" value="1"/>
</dbReference>
<sequence>MTYDVARVRGLIPSLGDGWIHLDPQVGMLVPDAVSRAVSTGFRTSAFTHTNRHAAAQRSAAILESAREAVADLVGGDPAGVVLGPDRAVLLAWLAESLSSRLGLGTGIVLSRLDDEANVAPWLRIANRYGAHVRWAEVEIETCEMPAWQFEELIGPTARLVALTAASPFVGSAPAVRVAADRVHEVGGLLVADCFGAAPYALIDIEELNADVVALSAPAWGGPQVGALVFRDPAFLDRIPSMSLNPYAKGAERLEVGGHQYALLAGLTTSIDYLAGLDERARGTRRERLEISISSLQDYHDHLFEYLMQVLDQVPNLTMIGKASTRIPTVSFTIAGMQAEKVSARLADRRIGTVSGVHGGSRLLDALGVNDEGGAVTIGLAPYTTRHEIDQLARALSNLEY</sequence>
<dbReference type="Gene3D" id="3.90.1150.10">
    <property type="entry name" value="Aspartate Aminotransferase, domain 1"/>
    <property type="match status" value="1"/>
</dbReference>
<dbReference type="InterPro" id="IPR000192">
    <property type="entry name" value="Aminotrans_V_dom"/>
</dbReference>
<dbReference type="AlphaFoldDB" id="A0A3M2L9K6"/>
<dbReference type="Pfam" id="PF00266">
    <property type="entry name" value="Aminotran_5"/>
    <property type="match status" value="1"/>
</dbReference>
<name>A0A3M2L9K6_9NOCA</name>
<dbReference type="InterPro" id="IPR011340">
    <property type="entry name" value="Cys_dSase-rel"/>
</dbReference>
<evidence type="ECO:0000313" key="2">
    <source>
        <dbReference type="EMBL" id="RMI34247.1"/>
    </source>
</evidence>
<accession>A0A3M2L9K6</accession>
<dbReference type="PANTHER" id="PTHR43586">
    <property type="entry name" value="CYSTEINE DESULFURASE"/>
    <property type="match status" value="1"/>
</dbReference>